<name>A0ABR9J823_9MICC</name>
<comment type="caution">
    <text evidence="13">The sequence shown here is derived from an EMBL/GenBank/DDBJ whole genome shotgun (WGS) entry which is preliminary data.</text>
</comment>
<dbReference type="InterPro" id="IPR050482">
    <property type="entry name" value="Sensor_HK_TwoCompSys"/>
</dbReference>
<evidence type="ECO:0000256" key="9">
    <source>
        <dbReference type="SAM" id="Coils"/>
    </source>
</evidence>
<dbReference type="InterPro" id="IPR003594">
    <property type="entry name" value="HATPase_dom"/>
</dbReference>
<protein>
    <recommendedName>
        <fullName evidence="2">histidine kinase</fullName>
        <ecNumber evidence="2">2.7.13.3</ecNumber>
    </recommendedName>
</protein>
<keyword evidence="9" id="KW-0175">Coiled coil</keyword>
<feature type="transmembrane region" description="Helical" evidence="11">
    <location>
        <begin position="136"/>
        <end position="156"/>
    </location>
</feature>
<feature type="transmembrane region" description="Helical" evidence="11">
    <location>
        <begin position="64"/>
        <end position="82"/>
    </location>
</feature>
<evidence type="ECO:0000256" key="5">
    <source>
        <dbReference type="ARBA" id="ARBA00022741"/>
    </source>
</evidence>
<dbReference type="SUPFAM" id="SSF55874">
    <property type="entry name" value="ATPase domain of HSP90 chaperone/DNA topoisomerase II/histidine kinase"/>
    <property type="match status" value="1"/>
</dbReference>
<dbReference type="InterPro" id="IPR011712">
    <property type="entry name" value="Sig_transdc_His_kin_sub3_dim/P"/>
</dbReference>
<keyword evidence="8" id="KW-0902">Two-component regulatory system</keyword>
<proteinExistence type="predicted"/>
<dbReference type="Pfam" id="PF23539">
    <property type="entry name" value="DUF7134"/>
    <property type="match status" value="1"/>
</dbReference>
<feature type="region of interest" description="Disordered" evidence="10">
    <location>
        <begin position="1"/>
        <end position="28"/>
    </location>
</feature>
<dbReference type="EMBL" id="JADBEE010000001">
    <property type="protein sequence ID" value="MBE1515152.1"/>
    <property type="molecule type" value="Genomic_DNA"/>
</dbReference>
<dbReference type="RefSeq" id="WP_192591812.1">
    <property type="nucleotide sequence ID" value="NZ_JADBEE010000001.1"/>
</dbReference>
<feature type="coiled-coil region" evidence="9">
    <location>
        <begin position="208"/>
        <end position="235"/>
    </location>
</feature>
<evidence type="ECO:0000256" key="1">
    <source>
        <dbReference type="ARBA" id="ARBA00000085"/>
    </source>
</evidence>
<dbReference type="PROSITE" id="PS50109">
    <property type="entry name" value="HIS_KIN"/>
    <property type="match status" value="1"/>
</dbReference>
<evidence type="ECO:0000256" key="2">
    <source>
        <dbReference type="ARBA" id="ARBA00012438"/>
    </source>
</evidence>
<sequence length="472" mass="50586">MTTAPPDASFQGPSGSVSPDSPSWRRRAPTAEEFRTDLSITLGLFCCSVLSLVLFRPAGFIEDPAGPITSALCLMVTVLPLAWRRRYPAAVTSVVAGGFILVTELQVPEMLVINIALFLALYSLGAWGRRKRTAHIVRWSVIAAMALWLLIAFFRVSLEDPLSDQEAMGPGGMTPALAYMLYQLLINVLYFSAAIWFGHHAWESARDQARLEERAAELQAERATVAAQAVSLERLHIARELHDSVAHHVSVMGVQAAAARVVLTQDTAKAERSIRLVEDSARRSVAELHSLLGTLREQPLMRSGGEKSPFGSGTSSGGVVGVGHLEGLVAEARMTGLHVSHQVLGNPSTLRPLVSMNLYRIAQEALTNVRKHAGEGTKVDLRLRYRRAAVELEVTDDGSGKAGNAARGAGDSTGGHGLIGMRERVAAMDGELTATTQASGGFTVRAEVPLTEESPTLWPSAASASQTDGRQS</sequence>
<dbReference type="InterPro" id="IPR005467">
    <property type="entry name" value="His_kinase_dom"/>
</dbReference>
<keyword evidence="4" id="KW-0808">Transferase</keyword>
<dbReference type="PANTHER" id="PTHR24421:SF10">
    <property type="entry name" value="NITRATE_NITRITE SENSOR PROTEIN NARQ"/>
    <property type="match status" value="1"/>
</dbReference>
<organism evidence="13 14">
    <name type="scientific">Nesterenkonia halotolerans</name>
    <dbReference type="NCBI Taxonomy" id="225325"/>
    <lineage>
        <taxon>Bacteria</taxon>
        <taxon>Bacillati</taxon>
        <taxon>Actinomycetota</taxon>
        <taxon>Actinomycetes</taxon>
        <taxon>Micrococcales</taxon>
        <taxon>Micrococcaceae</taxon>
        <taxon>Nesterenkonia</taxon>
    </lineage>
</organism>
<feature type="compositionally biased region" description="Low complexity" evidence="10">
    <location>
        <begin position="12"/>
        <end position="22"/>
    </location>
</feature>
<evidence type="ECO:0000256" key="10">
    <source>
        <dbReference type="SAM" id="MobiDB-lite"/>
    </source>
</evidence>
<accession>A0ABR9J823</accession>
<comment type="catalytic activity">
    <reaction evidence="1">
        <text>ATP + protein L-histidine = ADP + protein N-phospho-L-histidine.</text>
        <dbReference type="EC" id="2.7.13.3"/>
    </reaction>
</comment>
<feature type="region of interest" description="Disordered" evidence="10">
    <location>
        <begin position="397"/>
        <end position="417"/>
    </location>
</feature>
<evidence type="ECO:0000256" key="4">
    <source>
        <dbReference type="ARBA" id="ARBA00022679"/>
    </source>
</evidence>
<dbReference type="InterPro" id="IPR055558">
    <property type="entry name" value="DUF7134"/>
</dbReference>
<evidence type="ECO:0000256" key="3">
    <source>
        <dbReference type="ARBA" id="ARBA00022553"/>
    </source>
</evidence>
<feature type="domain" description="Histidine kinase" evidence="12">
    <location>
        <begin position="358"/>
        <end position="452"/>
    </location>
</feature>
<reference evidence="13 14" key="1">
    <citation type="submission" date="2020-10" db="EMBL/GenBank/DDBJ databases">
        <title>Sequencing the genomes of 1000 actinobacteria strains.</title>
        <authorList>
            <person name="Klenk H.-P."/>
        </authorList>
    </citation>
    <scope>NUCLEOTIDE SEQUENCE [LARGE SCALE GENOMIC DNA]</scope>
    <source>
        <strain evidence="13 14">DSM 15474</strain>
    </source>
</reference>
<dbReference type="Pfam" id="PF02518">
    <property type="entry name" value="HATPase_c"/>
    <property type="match status" value="1"/>
</dbReference>
<dbReference type="Proteomes" id="UP000636579">
    <property type="component" value="Unassembled WGS sequence"/>
</dbReference>
<feature type="transmembrane region" description="Helical" evidence="11">
    <location>
        <begin position="89"/>
        <end position="105"/>
    </location>
</feature>
<feature type="region of interest" description="Disordered" evidence="10">
    <location>
        <begin position="449"/>
        <end position="472"/>
    </location>
</feature>
<dbReference type="InterPro" id="IPR036890">
    <property type="entry name" value="HATPase_C_sf"/>
</dbReference>
<keyword evidence="5" id="KW-0547">Nucleotide-binding</keyword>
<dbReference type="Gene3D" id="1.20.5.1930">
    <property type="match status" value="1"/>
</dbReference>
<keyword evidence="11" id="KW-0472">Membrane</keyword>
<evidence type="ECO:0000259" key="12">
    <source>
        <dbReference type="PROSITE" id="PS50109"/>
    </source>
</evidence>
<dbReference type="GO" id="GO:0016301">
    <property type="term" value="F:kinase activity"/>
    <property type="evidence" value="ECO:0007669"/>
    <property type="project" value="UniProtKB-KW"/>
</dbReference>
<evidence type="ECO:0000256" key="7">
    <source>
        <dbReference type="ARBA" id="ARBA00022840"/>
    </source>
</evidence>
<keyword evidence="11" id="KW-1133">Transmembrane helix</keyword>
<dbReference type="PANTHER" id="PTHR24421">
    <property type="entry name" value="NITRATE/NITRITE SENSOR PROTEIN NARX-RELATED"/>
    <property type="match status" value="1"/>
</dbReference>
<evidence type="ECO:0000256" key="6">
    <source>
        <dbReference type="ARBA" id="ARBA00022777"/>
    </source>
</evidence>
<gene>
    <name evidence="13" type="ORF">H4W26_001907</name>
</gene>
<dbReference type="EC" id="2.7.13.3" evidence="2"/>
<keyword evidence="7" id="KW-0067">ATP-binding</keyword>
<evidence type="ECO:0000256" key="8">
    <source>
        <dbReference type="ARBA" id="ARBA00023012"/>
    </source>
</evidence>
<dbReference type="Gene3D" id="3.30.565.10">
    <property type="entry name" value="Histidine kinase-like ATPase, C-terminal domain"/>
    <property type="match status" value="1"/>
</dbReference>
<keyword evidence="6 13" id="KW-0418">Kinase</keyword>
<feature type="transmembrane region" description="Helical" evidence="11">
    <location>
        <begin position="176"/>
        <end position="197"/>
    </location>
</feature>
<dbReference type="SMART" id="SM00387">
    <property type="entry name" value="HATPase_c"/>
    <property type="match status" value="1"/>
</dbReference>
<keyword evidence="14" id="KW-1185">Reference proteome</keyword>
<evidence type="ECO:0000256" key="11">
    <source>
        <dbReference type="SAM" id="Phobius"/>
    </source>
</evidence>
<feature type="transmembrane region" description="Helical" evidence="11">
    <location>
        <begin position="111"/>
        <end position="129"/>
    </location>
</feature>
<evidence type="ECO:0000313" key="14">
    <source>
        <dbReference type="Proteomes" id="UP000636579"/>
    </source>
</evidence>
<dbReference type="CDD" id="cd16917">
    <property type="entry name" value="HATPase_UhpB-NarQ-NarX-like"/>
    <property type="match status" value="1"/>
</dbReference>
<feature type="transmembrane region" description="Helical" evidence="11">
    <location>
        <begin position="36"/>
        <end position="58"/>
    </location>
</feature>
<evidence type="ECO:0000313" key="13">
    <source>
        <dbReference type="EMBL" id="MBE1515152.1"/>
    </source>
</evidence>
<keyword evidence="11" id="KW-0812">Transmembrane</keyword>
<keyword evidence="3" id="KW-0597">Phosphoprotein</keyword>
<dbReference type="Pfam" id="PF07730">
    <property type="entry name" value="HisKA_3"/>
    <property type="match status" value="1"/>
</dbReference>
<feature type="compositionally biased region" description="Polar residues" evidence="10">
    <location>
        <begin position="462"/>
        <end position="472"/>
    </location>
</feature>